<dbReference type="Pfam" id="PF22936">
    <property type="entry name" value="Pol_BBD"/>
    <property type="match status" value="1"/>
</dbReference>
<dbReference type="KEGG" id="sind:110012036"/>
<dbReference type="RefSeq" id="XP_020549779.1">
    <property type="nucleotide sequence ID" value="XM_020694120.1"/>
</dbReference>
<proteinExistence type="predicted"/>
<sequence>MSVSAYFSKMKRLWDELNCITPVAQCTCGAAKESADIRAADQLIQFLMGLNENYDHVRNQILMMDPLPNVSRTYSMILGVEKQKEVTLGQSYGSQQMAMPVFKRNENQRFLGKKRNLMDKRTHVCKECGKTGHLKEVCFEIYGYPEWYKSLMEQRKKTASAANRTAAVTEPERDGQSVNDGKAISEIIRAEFHKFLGNLKPQSSALMGEGNCEFSGKCTELLNYKTGLNNSWIIDSGATAHMCNNKTLFDKIDTDVPNSYIHLADDSKHQILSSGYLTLGNIIKLKDVLYVPGLKFNLLSVSKICNNTSIRFEFIQSHCIVQDHMTNEVLAIGCQIGKLYIIKDQHFDKNHIKKIMESCSELGLSVLSISSETWHRRLGHASQNVMMHTRLIKECKVQENF</sequence>
<dbReference type="InterPro" id="IPR054722">
    <property type="entry name" value="PolX-like_BBD"/>
</dbReference>
<dbReference type="PANTHER" id="PTHR34222">
    <property type="entry name" value="GAG_PRE-INTEGRS DOMAIN-CONTAINING PROTEIN"/>
    <property type="match status" value="1"/>
</dbReference>
<dbReference type="OrthoDB" id="914038at2759"/>
<evidence type="ECO:0000259" key="1">
    <source>
        <dbReference type="Pfam" id="PF22936"/>
    </source>
</evidence>
<evidence type="ECO:0000313" key="3">
    <source>
        <dbReference type="RefSeq" id="XP_020549779.1"/>
    </source>
</evidence>
<organism evidence="2 3">
    <name type="scientific">Sesamum indicum</name>
    <name type="common">Oriental sesame</name>
    <name type="synonym">Sesamum orientale</name>
    <dbReference type="NCBI Taxonomy" id="4182"/>
    <lineage>
        <taxon>Eukaryota</taxon>
        <taxon>Viridiplantae</taxon>
        <taxon>Streptophyta</taxon>
        <taxon>Embryophyta</taxon>
        <taxon>Tracheophyta</taxon>
        <taxon>Spermatophyta</taxon>
        <taxon>Magnoliopsida</taxon>
        <taxon>eudicotyledons</taxon>
        <taxon>Gunneridae</taxon>
        <taxon>Pentapetalae</taxon>
        <taxon>asterids</taxon>
        <taxon>lamiids</taxon>
        <taxon>Lamiales</taxon>
        <taxon>Pedaliaceae</taxon>
        <taxon>Sesamum</taxon>
    </lineage>
</organism>
<accession>A0A8M8V0J6</accession>
<evidence type="ECO:0000313" key="2">
    <source>
        <dbReference type="Proteomes" id="UP000504604"/>
    </source>
</evidence>
<dbReference type="GeneID" id="110012036"/>
<gene>
    <name evidence="3" type="primary">LOC110012036</name>
</gene>
<keyword evidence="2" id="KW-1185">Reference proteome</keyword>
<dbReference type="PANTHER" id="PTHR34222:SF99">
    <property type="entry name" value="PROTEIN, PUTATIVE-RELATED"/>
    <property type="match status" value="1"/>
</dbReference>
<feature type="domain" description="Retrovirus-related Pol polyprotein from transposon TNT 1-94-like beta-barrel" evidence="1">
    <location>
        <begin position="232"/>
        <end position="306"/>
    </location>
</feature>
<dbReference type="AlphaFoldDB" id="A0A8M8V0J6"/>
<reference evidence="3" key="1">
    <citation type="submission" date="2025-08" db="UniProtKB">
        <authorList>
            <consortium name="RefSeq"/>
        </authorList>
    </citation>
    <scope>IDENTIFICATION</scope>
</reference>
<protein>
    <submittedName>
        <fullName evidence="3">Uncharacterized protein LOC110012036</fullName>
    </submittedName>
</protein>
<name>A0A8M8V0J6_SESIN</name>
<dbReference type="Proteomes" id="UP000504604">
    <property type="component" value="Linkage group LG5"/>
</dbReference>